<dbReference type="EMBL" id="JABBWM010000091">
    <property type="protein sequence ID" value="KAG2092310.1"/>
    <property type="molecule type" value="Genomic_DNA"/>
</dbReference>
<evidence type="ECO:0000313" key="1">
    <source>
        <dbReference type="EMBL" id="KAG2092310.1"/>
    </source>
</evidence>
<dbReference type="OrthoDB" id="2887at2759"/>
<proteinExistence type="predicted"/>
<dbReference type="AlphaFoldDB" id="A0A9P7EV17"/>
<dbReference type="RefSeq" id="XP_041286835.1">
    <property type="nucleotide sequence ID" value="XM_041442341.1"/>
</dbReference>
<dbReference type="GO" id="GO:0006021">
    <property type="term" value="P:inositol biosynthetic process"/>
    <property type="evidence" value="ECO:0007669"/>
    <property type="project" value="InterPro"/>
</dbReference>
<dbReference type="GO" id="GO:0004512">
    <property type="term" value="F:inositol-3-phosphate synthase activity"/>
    <property type="evidence" value="ECO:0007669"/>
    <property type="project" value="InterPro"/>
</dbReference>
<comment type="caution">
    <text evidence="1">The sequence shown here is derived from an EMBL/GenBank/DDBJ whole genome shotgun (WGS) entry which is preliminary data.</text>
</comment>
<name>A0A9P7EV17_9AGAM</name>
<dbReference type="GeneID" id="64704600"/>
<dbReference type="InterPro" id="IPR002587">
    <property type="entry name" value="Myo-inos-1-P_Synthase"/>
</dbReference>
<organism evidence="1 2">
    <name type="scientific">Suillus discolor</name>
    <dbReference type="NCBI Taxonomy" id="1912936"/>
    <lineage>
        <taxon>Eukaryota</taxon>
        <taxon>Fungi</taxon>
        <taxon>Dikarya</taxon>
        <taxon>Basidiomycota</taxon>
        <taxon>Agaricomycotina</taxon>
        <taxon>Agaricomycetes</taxon>
        <taxon>Agaricomycetidae</taxon>
        <taxon>Boletales</taxon>
        <taxon>Suillineae</taxon>
        <taxon>Suillaceae</taxon>
        <taxon>Suillus</taxon>
    </lineage>
</organism>
<evidence type="ECO:0000313" key="2">
    <source>
        <dbReference type="Proteomes" id="UP000823399"/>
    </source>
</evidence>
<accession>A0A9P7EV17</accession>
<protein>
    <submittedName>
        <fullName evidence="1">Uncharacterized protein</fullName>
    </submittedName>
</protein>
<reference evidence="1" key="1">
    <citation type="journal article" date="2020" name="New Phytol.">
        <title>Comparative genomics reveals dynamic genome evolution in host specialist ectomycorrhizal fungi.</title>
        <authorList>
            <person name="Lofgren L.A."/>
            <person name="Nguyen N.H."/>
            <person name="Vilgalys R."/>
            <person name="Ruytinx J."/>
            <person name="Liao H.L."/>
            <person name="Branco S."/>
            <person name="Kuo A."/>
            <person name="LaButti K."/>
            <person name="Lipzen A."/>
            <person name="Andreopoulos W."/>
            <person name="Pangilinan J."/>
            <person name="Riley R."/>
            <person name="Hundley H."/>
            <person name="Na H."/>
            <person name="Barry K."/>
            <person name="Grigoriev I.V."/>
            <person name="Stajich J.E."/>
            <person name="Kennedy P.G."/>
        </authorList>
    </citation>
    <scope>NUCLEOTIDE SEQUENCE</scope>
    <source>
        <strain evidence="1">FC423</strain>
    </source>
</reference>
<keyword evidence="2" id="KW-1185">Reference proteome</keyword>
<dbReference type="Gene3D" id="3.40.50.720">
    <property type="entry name" value="NAD(P)-binding Rossmann-like Domain"/>
    <property type="match status" value="3"/>
</dbReference>
<gene>
    <name evidence="1" type="ORF">F5147DRAFT_779705</name>
</gene>
<dbReference type="Proteomes" id="UP000823399">
    <property type="component" value="Unassembled WGS sequence"/>
</dbReference>
<dbReference type="Pfam" id="PF07994">
    <property type="entry name" value="NAD_binding_5"/>
    <property type="match status" value="2"/>
</dbReference>
<dbReference type="InterPro" id="IPR036291">
    <property type="entry name" value="NAD(P)-bd_dom_sf"/>
</dbReference>
<dbReference type="GO" id="GO:0008654">
    <property type="term" value="P:phospholipid biosynthetic process"/>
    <property type="evidence" value="ECO:0007669"/>
    <property type="project" value="InterPro"/>
</dbReference>
<dbReference type="SUPFAM" id="SSF51735">
    <property type="entry name" value="NAD(P)-binding Rossmann-fold domains"/>
    <property type="match status" value="1"/>
</dbReference>
<dbReference type="PANTHER" id="PTHR11510">
    <property type="entry name" value="MYO-INOSITOL-1 PHOSPHATE SYNTHASE"/>
    <property type="match status" value="1"/>
</dbReference>
<sequence length="413" mass="45859">MEGKLNSHVVRFLSLESIVPVHPTDVRRPNSITVQSENTVYTDNHITAKYLNRGADVVVSDGQFTILPTVKPYEFQTTRKVGKTGLHSLRDHHRKQAPDVLEHQGGNQQPNYIGSVLHASPAENQLDRVVVFWTANTECYSDIIPGVNDTPDNVLATIKTILTELLTRVKYRGEGQTDFAPLHAVLSLLSYMFKAPLVKPGTDVVNSLGRQPTFSWRLASGKCPQFFFAIIEQYAWFQLGVTVGPELSPNNSTLTPTPSPDAGGTGQSEAFDAFLCSSLVELTQELEHEIHAHILPSLQSLKPSSVAPLKLLSALHTLHPLHMHLLHLPITWLAETTELKVAALTVDPKSDRLQLFKPFTPFDGKTFVSTLPLIEPRYLGGRSFARIHGMNLKKQGMLGLTFAKGLYDKICWY</sequence>